<sequence>MVGSTCIDLEQGKCLVPEGVLKLYGVKGSGDITRLVTGTLESLSLEDNPSFFDPITLLMLHKQDYKYNEVSKTIDGDCHDQHIAQFTPQQTSLFNIFSFAFISIEVCKNQDFFSPVSLSLVECSKDGQNLRFLLEFPDGGFTNYDFAFNPSTTLVAEGSWNAKKNQLCVVACRIFSAVGSLNGSYIGDCSIRLSFRFPALWSIRNTRYIEGQIRSNKKTNGIGHFNKIVFGSNQNEFTKIPGLRYTYTMVEKARATCLKDKPSRNKEKQFPEGNSQGMQFQMSFKNSKGREMGWGKARPISVGDQFHPGSGNGYVMNPPSSQPAKIYHNKYKHVEITAEGIYNAETEPMCLIGCKHLDLNNPTVTDGSMNCEILINLQFPTIESRDYIKGYIESQRRKTEPFVLLISFFLCNFFVQSPSK</sequence>
<feature type="domain" description="DUF2921" evidence="1">
    <location>
        <begin position="141"/>
        <end position="228"/>
    </location>
</feature>
<accession>A0AAV8U5G6</accession>
<dbReference type="Proteomes" id="UP001159364">
    <property type="component" value="Linkage Group LG01"/>
</dbReference>
<evidence type="ECO:0000259" key="1">
    <source>
        <dbReference type="Pfam" id="PF25333"/>
    </source>
</evidence>
<comment type="caution">
    <text evidence="2">The sequence shown here is derived from an EMBL/GenBank/DDBJ whole genome shotgun (WGS) entry which is preliminary data.</text>
</comment>
<reference evidence="2 3" key="1">
    <citation type="submission" date="2021-09" db="EMBL/GenBank/DDBJ databases">
        <title>Genomic insights and catalytic innovation underlie evolution of tropane alkaloids biosynthesis.</title>
        <authorList>
            <person name="Wang Y.-J."/>
            <person name="Tian T."/>
            <person name="Huang J.-P."/>
            <person name="Huang S.-X."/>
        </authorList>
    </citation>
    <scope>NUCLEOTIDE SEQUENCE [LARGE SCALE GENOMIC DNA]</scope>
    <source>
        <strain evidence="2">KIB-2018</strain>
        <tissue evidence="2">Leaf</tissue>
    </source>
</reference>
<keyword evidence="3" id="KW-1185">Reference proteome</keyword>
<proteinExistence type="predicted"/>
<dbReference type="PANTHER" id="PTHR33389:SF18">
    <property type="entry name" value="OS01G0677900 PROTEIN"/>
    <property type="match status" value="1"/>
</dbReference>
<evidence type="ECO:0000313" key="3">
    <source>
        <dbReference type="Proteomes" id="UP001159364"/>
    </source>
</evidence>
<feature type="domain" description="DUF2921" evidence="1">
    <location>
        <begin position="321"/>
        <end position="401"/>
    </location>
</feature>
<organism evidence="2 3">
    <name type="scientific">Erythroxylum novogranatense</name>
    <dbReference type="NCBI Taxonomy" id="1862640"/>
    <lineage>
        <taxon>Eukaryota</taxon>
        <taxon>Viridiplantae</taxon>
        <taxon>Streptophyta</taxon>
        <taxon>Embryophyta</taxon>
        <taxon>Tracheophyta</taxon>
        <taxon>Spermatophyta</taxon>
        <taxon>Magnoliopsida</taxon>
        <taxon>eudicotyledons</taxon>
        <taxon>Gunneridae</taxon>
        <taxon>Pentapetalae</taxon>
        <taxon>rosids</taxon>
        <taxon>fabids</taxon>
        <taxon>Malpighiales</taxon>
        <taxon>Erythroxylaceae</taxon>
        <taxon>Erythroxylum</taxon>
    </lineage>
</organism>
<name>A0AAV8U5G6_9ROSI</name>
<protein>
    <recommendedName>
        <fullName evidence="1">DUF2921 domain-containing protein</fullName>
    </recommendedName>
</protein>
<evidence type="ECO:0000313" key="2">
    <source>
        <dbReference type="EMBL" id="KAJ8774493.1"/>
    </source>
</evidence>
<gene>
    <name evidence="2" type="ORF">K2173_016939</name>
</gene>
<dbReference type="InterPro" id="IPR057425">
    <property type="entry name" value="DUF2921_N"/>
</dbReference>
<dbReference type="EMBL" id="JAIWQS010000001">
    <property type="protein sequence ID" value="KAJ8774493.1"/>
    <property type="molecule type" value="Genomic_DNA"/>
</dbReference>
<dbReference type="Pfam" id="PF25333">
    <property type="entry name" value="DUF2921_N"/>
    <property type="match status" value="2"/>
</dbReference>
<dbReference type="PANTHER" id="PTHR33389">
    <property type="entry name" value="FAMILY PROTEIN, PUTATIVE (DUF2921)-RELATED"/>
    <property type="match status" value="1"/>
</dbReference>
<dbReference type="AlphaFoldDB" id="A0AAV8U5G6"/>